<dbReference type="GO" id="GO:0007165">
    <property type="term" value="P:signal transduction"/>
    <property type="evidence" value="ECO:0007669"/>
    <property type="project" value="UniProtKB-KW"/>
</dbReference>
<dbReference type="Pfam" id="PF00015">
    <property type="entry name" value="MCPsignal"/>
    <property type="match status" value="1"/>
</dbReference>
<sequence>MEKSLHSWWQPGCMVRIFGFLNINTECAGLNCGSLGDPTVKRSTMSSIRARLLTTILSLALLGALSIVLGAGWMSGDLTGLALDREVKNAQFQLQAEIEAHSRQALLLAKVVAGQTDVQAMLADRNRDGLAAQFVPEFAELKKEYGIQQFQFHLAPATAFFRVHQPAKFDDDLSSFRKTVVETNTTLKPVVGLEGGVGGIGIRGVVPVFNGSKHVGSVEFGLGFEELFVTEFSRKTGYPLAVVLLQQGKDGKKGVIGNRLPAGMDPEAVLTETQASGVNSADGRYFLSQTMVPDYSGKPIATAVIAVDRSMYQAIADKARNVGLAIGLLLLVIAGGALFYVNRGLLRPLRCATQHIARLAGGETDFEVRNADRSDEIGGILRALLVFRDNRIEQEQLKSQQQAESEEKLLRQQRVDRLIGAFHGIAGNLLATMDREHTTLMAAAHSMERIAGASLEQAESVIEASRQTSNGIASVASSSEELSSSIEEISSQAVRATEVVTRATHDTERSNSQIAALAEAANKIGQVVTLIQTIASQTNLLALNATIEAARAGEAGKGFAVVATEVKQLADQTSKATEEIAAHVQAIQMSTGEAVEAISAIATTMGEANQYTEAIASAVTEQGAATAEISSNIQTVATKTGSMVDSIGRLEQSVNATNSSATSVLVATTEALRSSSSLKEEIERFLSEVAAA</sequence>
<evidence type="ECO:0000256" key="1">
    <source>
        <dbReference type="ARBA" id="ARBA00023224"/>
    </source>
</evidence>
<evidence type="ECO:0000259" key="4">
    <source>
        <dbReference type="PROSITE" id="PS50111"/>
    </source>
</evidence>
<keyword evidence="3" id="KW-0472">Membrane</keyword>
<keyword evidence="6" id="KW-1185">Reference proteome</keyword>
<dbReference type="OrthoDB" id="1776073at2"/>
<dbReference type="Proteomes" id="UP000231070">
    <property type="component" value="Unassembled WGS sequence"/>
</dbReference>
<keyword evidence="1 2" id="KW-0807">Transducer</keyword>
<dbReference type="PANTHER" id="PTHR32089">
    <property type="entry name" value="METHYL-ACCEPTING CHEMOTAXIS PROTEIN MCPB"/>
    <property type="match status" value="1"/>
</dbReference>
<evidence type="ECO:0000256" key="3">
    <source>
        <dbReference type="SAM" id="Phobius"/>
    </source>
</evidence>
<feature type="transmembrane region" description="Helical" evidence="3">
    <location>
        <begin position="52"/>
        <end position="74"/>
    </location>
</feature>
<accession>A0A2G9WSE9</accession>
<dbReference type="SMART" id="SM00283">
    <property type="entry name" value="MA"/>
    <property type="match status" value="1"/>
</dbReference>
<dbReference type="Gene3D" id="6.10.340.10">
    <property type="match status" value="1"/>
</dbReference>
<dbReference type="InterPro" id="IPR029150">
    <property type="entry name" value="dCache_3"/>
</dbReference>
<comment type="caution">
    <text evidence="5">The sequence shown here is derived from an EMBL/GenBank/DDBJ whole genome shotgun (WGS) entry which is preliminary data.</text>
</comment>
<dbReference type="SUPFAM" id="SSF58104">
    <property type="entry name" value="Methyl-accepting chemotaxis protein (MCP) signaling domain"/>
    <property type="match status" value="1"/>
</dbReference>
<dbReference type="GO" id="GO:0016020">
    <property type="term" value="C:membrane"/>
    <property type="evidence" value="ECO:0007669"/>
    <property type="project" value="InterPro"/>
</dbReference>
<organism evidence="5 6">
    <name type="scientific">Pleomorphomonas carboxyditropha</name>
    <dbReference type="NCBI Taxonomy" id="2023338"/>
    <lineage>
        <taxon>Bacteria</taxon>
        <taxon>Pseudomonadati</taxon>
        <taxon>Pseudomonadota</taxon>
        <taxon>Alphaproteobacteria</taxon>
        <taxon>Hyphomicrobiales</taxon>
        <taxon>Pleomorphomonadaceae</taxon>
        <taxon>Pleomorphomonas</taxon>
    </lineage>
</organism>
<evidence type="ECO:0000313" key="5">
    <source>
        <dbReference type="EMBL" id="PIO97584.1"/>
    </source>
</evidence>
<proteinExistence type="predicted"/>
<gene>
    <name evidence="5" type="ORF">CJ014_19140</name>
</gene>
<dbReference type="SUPFAM" id="SSF103190">
    <property type="entry name" value="Sensory domain-like"/>
    <property type="match status" value="1"/>
</dbReference>
<evidence type="ECO:0000256" key="2">
    <source>
        <dbReference type="PROSITE-ProRule" id="PRU00284"/>
    </source>
</evidence>
<dbReference type="EMBL" id="NQVN01000016">
    <property type="protein sequence ID" value="PIO97584.1"/>
    <property type="molecule type" value="Genomic_DNA"/>
</dbReference>
<keyword evidence="3" id="KW-1133">Transmembrane helix</keyword>
<feature type="transmembrane region" description="Helical" evidence="3">
    <location>
        <begin position="322"/>
        <end position="341"/>
    </location>
</feature>
<reference evidence="5 6" key="1">
    <citation type="submission" date="2017-08" db="EMBL/GenBank/DDBJ databases">
        <title>Pleomorphomonas carboxidotrophicus sp. nov., a new mesophilic hydrogenogenic carboxidotroph.</title>
        <authorList>
            <person name="Esquivel-Elizondo S."/>
            <person name="Krajmalnik-Brown R."/>
            <person name="Maldonado J."/>
        </authorList>
    </citation>
    <scope>NUCLEOTIDE SEQUENCE [LARGE SCALE GENOMIC DNA]</scope>
    <source>
        <strain evidence="5 6">SVCO-16</strain>
    </source>
</reference>
<evidence type="ECO:0000313" key="6">
    <source>
        <dbReference type="Proteomes" id="UP000231070"/>
    </source>
</evidence>
<dbReference type="Gene3D" id="3.30.450.20">
    <property type="entry name" value="PAS domain"/>
    <property type="match status" value="1"/>
</dbReference>
<feature type="domain" description="Methyl-accepting transducer" evidence="4">
    <location>
        <begin position="443"/>
        <end position="662"/>
    </location>
</feature>
<keyword evidence="3" id="KW-0812">Transmembrane</keyword>
<protein>
    <recommendedName>
        <fullName evidence="4">Methyl-accepting transducer domain-containing protein</fullName>
    </recommendedName>
</protein>
<dbReference type="PANTHER" id="PTHR32089:SF112">
    <property type="entry name" value="LYSOZYME-LIKE PROTEIN-RELATED"/>
    <property type="match status" value="1"/>
</dbReference>
<dbReference type="InterPro" id="IPR004089">
    <property type="entry name" value="MCPsignal_dom"/>
</dbReference>
<dbReference type="Gene3D" id="1.10.287.950">
    <property type="entry name" value="Methyl-accepting chemotaxis protein"/>
    <property type="match status" value="1"/>
</dbReference>
<dbReference type="InterPro" id="IPR029151">
    <property type="entry name" value="Sensor-like_sf"/>
</dbReference>
<dbReference type="PROSITE" id="PS50111">
    <property type="entry name" value="CHEMOTAXIS_TRANSDUC_2"/>
    <property type="match status" value="1"/>
</dbReference>
<name>A0A2G9WSE9_9HYPH</name>
<dbReference type="AlphaFoldDB" id="A0A2G9WSE9"/>
<dbReference type="Pfam" id="PF14827">
    <property type="entry name" value="dCache_3"/>
    <property type="match status" value="1"/>
</dbReference>